<feature type="region of interest" description="Disordered" evidence="7">
    <location>
        <begin position="1"/>
        <end position="27"/>
    </location>
</feature>
<comment type="caution">
    <text evidence="9">The sequence shown here is derived from an EMBL/GenBank/DDBJ whole genome shotgun (WGS) entry which is preliminary data.</text>
</comment>
<dbReference type="InterPro" id="IPR000412">
    <property type="entry name" value="ABC_2_transport"/>
</dbReference>
<keyword evidence="3 6" id="KW-1133">Transmembrane helix</keyword>
<dbReference type="InterPro" id="IPR047817">
    <property type="entry name" value="ABC2_TM_bact-type"/>
</dbReference>
<comment type="subcellular location">
    <subcellularLocation>
        <location evidence="6">Cell membrane</location>
        <topology evidence="6">Multi-pass membrane protein</topology>
    </subcellularLocation>
    <subcellularLocation>
        <location evidence="1">Membrane</location>
        <topology evidence="1">Multi-pass membrane protein</topology>
    </subcellularLocation>
</comment>
<feature type="transmembrane region" description="Helical" evidence="6">
    <location>
        <begin position="93"/>
        <end position="118"/>
    </location>
</feature>
<dbReference type="PIRSF" id="PIRSF006648">
    <property type="entry name" value="DrrB"/>
    <property type="match status" value="1"/>
</dbReference>
<keyword evidence="5" id="KW-0046">Antibiotic resistance</keyword>
<keyword evidence="10" id="KW-1185">Reference proteome</keyword>
<keyword evidence="6" id="KW-1003">Cell membrane</keyword>
<feature type="transmembrane region" description="Helical" evidence="6">
    <location>
        <begin position="52"/>
        <end position="73"/>
    </location>
</feature>
<dbReference type="InterPro" id="IPR051784">
    <property type="entry name" value="Nod_factor_ABC_transporter"/>
</dbReference>
<comment type="similarity">
    <text evidence="6">Belongs to the ABC-2 integral membrane protein family.</text>
</comment>
<evidence type="ECO:0000256" key="2">
    <source>
        <dbReference type="ARBA" id="ARBA00022692"/>
    </source>
</evidence>
<dbReference type="GO" id="GO:0043190">
    <property type="term" value="C:ATP-binding cassette (ABC) transporter complex"/>
    <property type="evidence" value="ECO:0007669"/>
    <property type="project" value="InterPro"/>
</dbReference>
<evidence type="ECO:0000256" key="6">
    <source>
        <dbReference type="RuleBase" id="RU361157"/>
    </source>
</evidence>
<evidence type="ECO:0000313" key="10">
    <source>
        <dbReference type="Proteomes" id="UP000663792"/>
    </source>
</evidence>
<feature type="transmembrane region" description="Helical" evidence="6">
    <location>
        <begin position="139"/>
        <end position="167"/>
    </location>
</feature>
<dbReference type="EMBL" id="JAERWK010000016">
    <property type="protein sequence ID" value="MBM9468287.1"/>
    <property type="molecule type" value="Genomic_DNA"/>
</dbReference>
<dbReference type="AlphaFoldDB" id="A0A938YCT4"/>
<sequence length="293" mass="30883">MSVIVDRDTAGPAPAAAGPPAARRAPRVGPVRSGWVFTRRSVLHSRRDVESLLMALMLPVTLMLLFTYVFGGAFDFTDATGPVPADLSAREVYATFVTPGIILLCAGFGAAGTAVAVADDMRTGIVDRFRSMPIHSVGVLTGAVVASLVRNLVATALVLGVGLLVGFRPDAGPGLWLAAIGLVSLFIVAITWLYAAIGLAAAGPQAASGYGFVLLFLPYLSSAFVPTETMPAGLRWFADHQPITPLVDTLRSLLIGLPAPTGSAWLAVGWCLVIMVGAMVWARWMFPRRAVRR</sequence>
<evidence type="ECO:0000259" key="8">
    <source>
        <dbReference type="PROSITE" id="PS51012"/>
    </source>
</evidence>
<dbReference type="PROSITE" id="PS51012">
    <property type="entry name" value="ABC_TM2"/>
    <property type="match status" value="1"/>
</dbReference>
<evidence type="ECO:0000256" key="1">
    <source>
        <dbReference type="ARBA" id="ARBA00004141"/>
    </source>
</evidence>
<proteinExistence type="inferred from homology"/>
<dbReference type="PANTHER" id="PTHR43229:SF2">
    <property type="entry name" value="NODULATION PROTEIN J"/>
    <property type="match status" value="1"/>
</dbReference>
<gene>
    <name evidence="9" type="ORF">JL106_13460</name>
</gene>
<dbReference type="GO" id="GO:0046677">
    <property type="term" value="P:response to antibiotic"/>
    <property type="evidence" value="ECO:0007669"/>
    <property type="project" value="UniProtKB-KW"/>
</dbReference>
<dbReference type="PANTHER" id="PTHR43229">
    <property type="entry name" value="NODULATION PROTEIN J"/>
    <property type="match status" value="1"/>
</dbReference>
<keyword evidence="4 6" id="KW-0472">Membrane</keyword>
<dbReference type="Proteomes" id="UP000663792">
    <property type="component" value="Unassembled WGS sequence"/>
</dbReference>
<accession>A0A938YCT4</accession>
<feature type="domain" description="ABC transmembrane type-2" evidence="8">
    <location>
        <begin position="50"/>
        <end position="289"/>
    </location>
</feature>
<dbReference type="RefSeq" id="WP_205261221.1">
    <property type="nucleotide sequence ID" value="NZ_JAERWK010000016.1"/>
</dbReference>
<dbReference type="InterPro" id="IPR013525">
    <property type="entry name" value="ABC2_TM"/>
</dbReference>
<dbReference type="GO" id="GO:0140359">
    <property type="term" value="F:ABC-type transporter activity"/>
    <property type="evidence" value="ECO:0007669"/>
    <property type="project" value="InterPro"/>
</dbReference>
<keyword evidence="2 6" id="KW-0812">Transmembrane</keyword>
<evidence type="ECO:0000313" key="9">
    <source>
        <dbReference type="EMBL" id="MBM9468287.1"/>
    </source>
</evidence>
<feature type="transmembrane region" description="Helical" evidence="6">
    <location>
        <begin position="173"/>
        <end position="195"/>
    </location>
</feature>
<dbReference type="Pfam" id="PF01061">
    <property type="entry name" value="ABC2_membrane"/>
    <property type="match status" value="1"/>
</dbReference>
<keyword evidence="6" id="KW-0813">Transport</keyword>
<evidence type="ECO:0000256" key="4">
    <source>
        <dbReference type="ARBA" id="ARBA00023136"/>
    </source>
</evidence>
<feature type="compositionally biased region" description="Low complexity" evidence="7">
    <location>
        <begin position="10"/>
        <end position="27"/>
    </location>
</feature>
<evidence type="ECO:0000256" key="7">
    <source>
        <dbReference type="SAM" id="MobiDB-lite"/>
    </source>
</evidence>
<feature type="transmembrane region" description="Helical" evidence="6">
    <location>
        <begin position="207"/>
        <end position="225"/>
    </location>
</feature>
<evidence type="ECO:0000256" key="5">
    <source>
        <dbReference type="ARBA" id="ARBA00023251"/>
    </source>
</evidence>
<feature type="transmembrane region" description="Helical" evidence="6">
    <location>
        <begin position="264"/>
        <end position="286"/>
    </location>
</feature>
<evidence type="ECO:0000256" key="3">
    <source>
        <dbReference type="ARBA" id="ARBA00022989"/>
    </source>
</evidence>
<reference evidence="9" key="1">
    <citation type="submission" date="2021-01" db="EMBL/GenBank/DDBJ databases">
        <title>YIM 132084 draft genome.</title>
        <authorList>
            <person name="An D."/>
        </authorList>
    </citation>
    <scope>NUCLEOTIDE SEQUENCE</scope>
    <source>
        <strain evidence="9">YIM 132084</strain>
    </source>
</reference>
<organism evidence="9 10">
    <name type="scientific">Nakamurella leprariae</name>
    <dbReference type="NCBI Taxonomy" id="2803911"/>
    <lineage>
        <taxon>Bacteria</taxon>
        <taxon>Bacillati</taxon>
        <taxon>Actinomycetota</taxon>
        <taxon>Actinomycetes</taxon>
        <taxon>Nakamurellales</taxon>
        <taxon>Nakamurellaceae</taxon>
        <taxon>Nakamurella</taxon>
    </lineage>
</organism>
<name>A0A938YCT4_9ACTN</name>
<protein>
    <recommendedName>
        <fullName evidence="6">Transport permease protein</fullName>
    </recommendedName>
</protein>